<comment type="caution">
    <text evidence="2">The sequence shown here is derived from an EMBL/GenBank/DDBJ whole genome shotgun (WGS) entry which is preliminary data.</text>
</comment>
<reference evidence="2 3" key="1">
    <citation type="journal article" date="2021" name="DNA Res.">
        <title>Genome analysis of Candida subhashii reveals its hybrid nature and dual mitochondrial genome conformations.</title>
        <authorList>
            <person name="Mixao V."/>
            <person name="Hegedusova E."/>
            <person name="Saus E."/>
            <person name="Pryszcz L.P."/>
            <person name="Cillingova A."/>
            <person name="Nosek J."/>
            <person name="Gabaldon T."/>
        </authorList>
    </citation>
    <scope>NUCLEOTIDE SEQUENCE [LARGE SCALE GENOMIC DNA]</scope>
    <source>
        <strain evidence="2 3">CBS 10753</strain>
    </source>
</reference>
<sequence length="752" mass="84033">MNRRSILRIPTANLSDLLSSAPKFSFFDKLIDIPAPPPSSSASTGNHNNYSSSNNNNVMMKLGHHDIFKISKIVEDIHLYLIDLLQILSNVSQVGNMHGSMNLEWYFEGSEQVLDLLRNIESIDSIISQLLAIIESNDQLEVTNLLLKKFEEVSDDLLEVKKFTIVLKKNLDIAKQYHEINQGIIKCLTQEIEDCIKCIFKLREMKLTSPRRALPKFQLSEIISKMRLNDISATSTVSIRSIRLPTFNETDEKLYSEYLEIESKIGPLRISLHVVPIKIEEFNTMCTGRIFNKAREEVLNSYERLLQKWNHLQREMKSLKRENLDIKWNEIFQYLMNEIINKCDWIIEELSPSKSSASSASSTSTNSSSITDEVGVAYKLCSNSITLINKAFKEDVISDRSLLDLFNDELLPKWEDVNELIGQARGSSFAGATPASVALMKSPIASTGLKSFRTVSRNSVDLTSAQLYSQPQPQSQRESKLFKNGLGIDFGVDVESIKFPFSVEKKDRVKELGSIRSSGGKSVRNSLLNVFDDIASELEEISFDDSLRMAGYGNGNGNGGNGGSAGAGTRDVMKSEQKRVSFDLQTYLKLVLSSSGNFDSRIPEIFPNYIQSGYPKIEKKVGGIYGASGIPEINPTHPVFQSPIKKTFPSFLATDNESTYSSEKTHVDLTPPMSNQAFLSSLSLSNSSLGSMAARPASSLLNETQTPNLLFGRKLNYNSTSPERPLSSLGSRYDDEHLLQSKSGPIRRPSWK</sequence>
<dbReference type="GO" id="GO:0031578">
    <property type="term" value="P:mitotic spindle orientation checkpoint signaling"/>
    <property type="evidence" value="ECO:0007669"/>
    <property type="project" value="TreeGrafter"/>
</dbReference>
<dbReference type="GO" id="GO:0030473">
    <property type="term" value="P:nuclear migration along microtubule"/>
    <property type="evidence" value="ECO:0007669"/>
    <property type="project" value="TreeGrafter"/>
</dbReference>
<feature type="region of interest" description="Disordered" evidence="1">
    <location>
        <begin position="713"/>
        <end position="752"/>
    </location>
</feature>
<evidence type="ECO:0000313" key="3">
    <source>
        <dbReference type="Proteomes" id="UP000694255"/>
    </source>
</evidence>
<evidence type="ECO:0000313" key="2">
    <source>
        <dbReference type="EMBL" id="KAG7661802.1"/>
    </source>
</evidence>
<dbReference type="InterPro" id="IPR013889">
    <property type="entry name" value="Karyogamy_KAR9"/>
</dbReference>
<dbReference type="GO" id="GO:0051293">
    <property type="term" value="P:establishment of spindle localization"/>
    <property type="evidence" value="ECO:0007669"/>
    <property type="project" value="TreeGrafter"/>
</dbReference>
<name>A0A8J5UJM9_9ASCO</name>
<accession>A0A8J5UJM9</accession>
<evidence type="ECO:0000256" key="1">
    <source>
        <dbReference type="SAM" id="MobiDB-lite"/>
    </source>
</evidence>
<dbReference type="GO" id="GO:0005938">
    <property type="term" value="C:cell cortex"/>
    <property type="evidence" value="ECO:0007669"/>
    <property type="project" value="TreeGrafter"/>
</dbReference>
<dbReference type="PANTHER" id="PTHR37271">
    <property type="entry name" value="KARYOGAMY PROTEIN KAR9"/>
    <property type="match status" value="1"/>
</dbReference>
<dbReference type="EMBL" id="JAGSYN010000197">
    <property type="protein sequence ID" value="KAG7661802.1"/>
    <property type="molecule type" value="Genomic_DNA"/>
</dbReference>
<dbReference type="AlphaFoldDB" id="A0A8J5UJM9"/>
<protein>
    <submittedName>
        <fullName evidence="2">KAR9</fullName>
    </submittedName>
</protein>
<organism evidence="2 3">
    <name type="scientific">[Candida] subhashii</name>
    <dbReference type="NCBI Taxonomy" id="561895"/>
    <lineage>
        <taxon>Eukaryota</taxon>
        <taxon>Fungi</taxon>
        <taxon>Dikarya</taxon>
        <taxon>Ascomycota</taxon>
        <taxon>Saccharomycotina</taxon>
        <taxon>Pichiomycetes</taxon>
        <taxon>Debaryomycetaceae</taxon>
        <taxon>Spathaspora</taxon>
    </lineage>
</organism>
<dbReference type="Proteomes" id="UP000694255">
    <property type="component" value="Unassembled WGS sequence"/>
</dbReference>
<dbReference type="GO" id="GO:0043332">
    <property type="term" value="C:mating projection tip"/>
    <property type="evidence" value="ECO:0007669"/>
    <property type="project" value="TreeGrafter"/>
</dbReference>
<dbReference type="PANTHER" id="PTHR37271:SF1">
    <property type="entry name" value="KARYOGAMY PROTEIN KAR9"/>
    <property type="match status" value="1"/>
</dbReference>
<dbReference type="Pfam" id="PF08580">
    <property type="entry name" value="KAR9"/>
    <property type="match status" value="1"/>
</dbReference>
<dbReference type="GO" id="GO:0005816">
    <property type="term" value="C:spindle pole body"/>
    <property type="evidence" value="ECO:0007669"/>
    <property type="project" value="TreeGrafter"/>
</dbReference>
<proteinExistence type="predicted"/>
<dbReference type="OrthoDB" id="5559380at2759"/>
<keyword evidence="3" id="KW-1185">Reference proteome</keyword>
<dbReference type="GeneID" id="73471491"/>
<gene>
    <name evidence="2" type="ORF">J8A68_004691</name>
</gene>
<dbReference type="RefSeq" id="XP_049262035.1">
    <property type="nucleotide sequence ID" value="XM_049408676.1"/>
</dbReference>